<reference evidence="5 6" key="1">
    <citation type="submission" date="2020-03" db="EMBL/GenBank/DDBJ databases">
        <title>Hydrogenophaga sp. nov. isolated from cyanobacterial mat.</title>
        <authorList>
            <person name="Thorat V."/>
            <person name="Kirdat K."/>
            <person name="Tiwarekar B."/>
            <person name="Costa E.D."/>
            <person name="Yadav A."/>
        </authorList>
    </citation>
    <scope>NUCLEOTIDE SEQUENCE [LARGE SCALE GENOMIC DNA]</scope>
    <source>
        <strain evidence="5 6">BA0156</strain>
    </source>
</reference>
<accession>A0A6G8IED4</accession>
<dbReference type="PRINTS" id="PR00757">
    <property type="entry name" value="AMINEOXDASEF"/>
</dbReference>
<dbReference type="InterPro" id="IPR036188">
    <property type="entry name" value="FAD/NAD-bd_sf"/>
</dbReference>
<keyword evidence="6" id="KW-1185">Reference proteome</keyword>
<dbReference type="Gene3D" id="1.10.405.20">
    <property type="match status" value="1"/>
</dbReference>
<dbReference type="Proteomes" id="UP000503162">
    <property type="component" value="Chromosome"/>
</dbReference>
<protein>
    <submittedName>
        <fullName evidence="5">NAD(P)-binding protein</fullName>
    </submittedName>
</protein>
<dbReference type="InterPro" id="IPR017830">
    <property type="entry name" value="SQase_HpnE"/>
</dbReference>
<dbReference type="InterPro" id="IPR002937">
    <property type="entry name" value="Amino_oxidase"/>
</dbReference>
<evidence type="ECO:0000313" key="5">
    <source>
        <dbReference type="EMBL" id="QIM51471.1"/>
    </source>
</evidence>
<dbReference type="Gene3D" id="3.50.50.60">
    <property type="entry name" value="FAD/NAD(P)-binding domain"/>
    <property type="match status" value="2"/>
</dbReference>
<dbReference type="PANTHER" id="PTHR42923:SF47">
    <property type="entry name" value="BLR3003 PROTEIN"/>
    <property type="match status" value="1"/>
</dbReference>
<dbReference type="InterPro" id="IPR001613">
    <property type="entry name" value="Flavin_amine_oxidase"/>
</dbReference>
<evidence type="ECO:0000256" key="3">
    <source>
        <dbReference type="PIRSR" id="PIRSR601613-1"/>
    </source>
</evidence>
<dbReference type="AlphaFoldDB" id="A0A6G8IED4"/>
<dbReference type="PANTHER" id="PTHR42923">
    <property type="entry name" value="PROTOPORPHYRINOGEN OXIDASE"/>
    <property type="match status" value="1"/>
</dbReference>
<feature type="domain" description="Amine oxidase" evidence="4">
    <location>
        <begin position="12"/>
        <end position="432"/>
    </location>
</feature>
<dbReference type="GO" id="GO:0016491">
    <property type="term" value="F:oxidoreductase activity"/>
    <property type="evidence" value="ECO:0007669"/>
    <property type="project" value="UniProtKB-KW"/>
</dbReference>
<gene>
    <name evidence="5" type="ORF">G9Q37_04625</name>
</gene>
<comment type="cofactor">
    <cofactor evidence="1">
        <name>FAD</name>
        <dbReference type="ChEBI" id="CHEBI:57692"/>
    </cofactor>
</comment>
<evidence type="ECO:0000313" key="6">
    <source>
        <dbReference type="Proteomes" id="UP000503162"/>
    </source>
</evidence>
<evidence type="ECO:0000256" key="2">
    <source>
        <dbReference type="ARBA" id="ARBA00023002"/>
    </source>
</evidence>
<dbReference type="NCBIfam" id="TIGR03467">
    <property type="entry name" value="HpnE"/>
    <property type="match status" value="1"/>
</dbReference>
<evidence type="ECO:0000259" key="4">
    <source>
        <dbReference type="Pfam" id="PF01593"/>
    </source>
</evidence>
<feature type="binding site" evidence="3">
    <location>
        <begin position="31"/>
        <end position="32"/>
    </location>
    <ligand>
        <name>FAD</name>
        <dbReference type="ChEBI" id="CHEBI:57692"/>
    </ligand>
</feature>
<dbReference type="SUPFAM" id="SSF51905">
    <property type="entry name" value="FAD/NAD(P)-binding domain"/>
    <property type="match status" value="1"/>
</dbReference>
<dbReference type="KEGG" id="hcz:G9Q37_04625"/>
<organism evidence="5 6">
    <name type="scientific">Hydrogenophaga crocea</name>
    <dbReference type="NCBI Taxonomy" id="2716225"/>
    <lineage>
        <taxon>Bacteria</taxon>
        <taxon>Pseudomonadati</taxon>
        <taxon>Pseudomonadota</taxon>
        <taxon>Betaproteobacteria</taxon>
        <taxon>Burkholderiales</taxon>
        <taxon>Comamonadaceae</taxon>
        <taxon>Hydrogenophaga</taxon>
    </lineage>
</organism>
<dbReference type="Pfam" id="PF01593">
    <property type="entry name" value="Amino_oxidase"/>
    <property type="match status" value="1"/>
</dbReference>
<name>A0A6G8IED4_9BURK</name>
<dbReference type="EMBL" id="CP049989">
    <property type="protein sequence ID" value="QIM51471.1"/>
    <property type="molecule type" value="Genomic_DNA"/>
</dbReference>
<evidence type="ECO:0000256" key="1">
    <source>
        <dbReference type="ARBA" id="ARBA00001974"/>
    </source>
</evidence>
<sequence>MNRVAVVGGGWAGLAAAVALAENGQQVSLFEAAHALGGRARRLVLHRGDGLACTLDNGQHILIGAYRDTLGLMQHLGVAPLDVLHALPLSLRFADGRGLQVPDWARSWRAPLDALAAIATARGWGWGDRLGLLRATLRWRAANFDCPPGASVAALCRGVSARAMEELIEPLCVSALNLPSAQASGRVFLRVLRDALFGQATAGIAPAALLLPRVDLSALLPDAAERWLLERGQSVHTGRRVERIARDGAGWQLQTSDGTEAHFQRVVWATGAPAAARALAAVAPEWARCAEALQHTAITTVYAWAPAARLAAPVLALRDGPAQFVFDRGALSPRDPAMQGVMALVISASEGEREALQAAAIAQAGAQLGIHLLPLQTVTEKRATFACTPGLQRPPAVVAEGLWAAGDHVDGPYPATLEGAVRSGLEAAQRALGKPVRADRGT</sequence>
<keyword evidence="2" id="KW-0560">Oxidoreductase</keyword>
<proteinExistence type="predicted"/>
<dbReference type="InterPro" id="IPR050464">
    <property type="entry name" value="Zeta_carotene_desat/Oxidored"/>
</dbReference>
<dbReference type="Gene3D" id="3.90.660.10">
    <property type="match status" value="1"/>
</dbReference>
<dbReference type="RefSeq" id="WP_166225233.1">
    <property type="nucleotide sequence ID" value="NZ_CP049989.1"/>
</dbReference>